<comment type="caution">
    <text evidence="5">The sequence shown here is derived from an EMBL/GenBank/DDBJ whole genome shotgun (WGS) entry which is preliminary data.</text>
</comment>
<dbReference type="GO" id="GO:0003700">
    <property type="term" value="F:DNA-binding transcription factor activity"/>
    <property type="evidence" value="ECO:0007669"/>
    <property type="project" value="InterPro"/>
</dbReference>
<dbReference type="PROSITE" id="PS01124">
    <property type="entry name" value="HTH_ARAC_FAMILY_2"/>
    <property type="match status" value="1"/>
</dbReference>
<dbReference type="SUPFAM" id="SSF51215">
    <property type="entry name" value="Regulatory protein AraC"/>
    <property type="match status" value="1"/>
</dbReference>
<dbReference type="Proteomes" id="UP000319728">
    <property type="component" value="Unassembled WGS sequence"/>
</dbReference>
<gene>
    <name evidence="5" type="ORF">JD81_02957</name>
</gene>
<dbReference type="InterPro" id="IPR018060">
    <property type="entry name" value="HTH_AraC"/>
</dbReference>
<proteinExistence type="predicted"/>
<dbReference type="SUPFAM" id="SSF46689">
    <property type="entry name" value="Homeodomain-like"/>
    <property type="match status" value="2"/>
</dbReference>
<evidence type="ECO:0000256" key="3">
    <source>
        <dbReference type="ARBA" id="ARBA00023163"/>
    </source>
</evidence>
<evidence type="ECO:0000259" key="4">
    <source>
        <dbReference type="PROSITE" id="PS01124"/>
    </source>
</evidence>
<dbReference type="Gene3D" id="2.60.120.10">
    <property type="entry name" value="Jelly Rolls"/>
    <property type="match status" value="1"/>
</dbReference>
<dbReference type="Pfam" id="PF12833">
    <property type="entry name" value="HTH_18"/>
    <property type="match status" value="1"/>
</dbReference>
<keyword evidence="6" id="KW-1185">Reference proteome</keyword>
<reference evidence="5 6" key="1">
    <citation type="submission" date="2019-07" db="EMBL/GenBank/DDBJ databases">
        <title>R&amp;d 2014.</title>
        <authorList>
            <person name="Klenk H.-P."/>
        </authorList>
    </citation>
    <scope>NUCLEOTIDE SEQUENCE [LARGE SCALE GENOMIC DNA]</scope>
    <source>
        <strain evidence="5 6">DSM 43912</strain>
    </source>
</reference>
<dbReference type="EMBL" id="VLLP01000001">
    <property type="protein sequence ID" value="TWJ29447.1"/>
    <property type="molecule type" value="Genomic_DNA"/>
</dbReference>
<evidence type="ECO:0000256" key="2">
    <source>
        <dbReference type="ARBA" id="ARBA00023125"/>
    </source>
</evidence>
<dbReference type="InterPro" id="IPR003313">
    <property type="entry name" value="AraC-bd"/>
</dbReference>
<protein>
    <submittedName>
        <fullName evidence="5">AraC-like DNA-binding protein</fullName>
    </submittedName>
</protein>
<sequence length="270" mass="29545">MEGVEVLHAHFRVHEYTRHAHESTTVALVDSGAASFVYRGEHVVAPAGSTFVINAGAVHTGRALTDQGYRYRVLYLDQAALTPLLAGEPGLDGPLAFDETIVRDGRVAGLLDRAHRVLTATGTEPLRQQQALLEVCHALRERFRGRARAGRVAVDDVGREVDHHHRAVALVRDYLEAHATDKVLLQDLATLTGVSAYRLVRIFSGTVGMPPHAYQNQVRIRRARRLLALGIPAANVATLVGFCDQPHLIRMFKKYTGVTPAQFVAGVRCG</sequence>
<keyword evidence="2 5" id="KW-0238">DNA-binding</keyword>
<dbReference type="InterPro" id="IPR009057">
    <property type="entry name" value="Homeodomain-like_sf"/>
</dbReference>
<keyword evidence="1" id="KW-0805">Transcription regulation</keyword>
<dbReference type="SMART" id="SM00342">
    <property type="entry name" value="HTH_ARAC"/>
    <property type="match status" value="1"/>
</dbReference>
<feature type="domain" description="HTH araC/xylS-type" evidence="4">
    <location>
        <begin position="169"/>
        <end position="266"/>
    </location>
</feature>
<accession>A0A562WHT4</accession>
<evidence type="ECO:0000313" key="6">
    <source>
        <dbReference type="Proteomes" id="UP000319728"/>
    </source>
</evidence>
<dbReference type="InterPro" id="IPR014710">
    <property type="entry name" value="RmlC-like_jellyroll"/>
</dbReference>
<dbReference type="Gene3D" id="1.10.10.60">
    <property type="entry name" value="Homeodomain-like"/>
    <property type="match status" value="2"/>
</dbReference>
<dbReference type="PANTHER" id="PTHR46796:SF2">
    <property type="entry name" value="TRANSCRIPTIONAL REGULATORY PROTEIN"/>
    <property type="match status" value="1"/>
</dbReference>
<evidence type="ECO:0000313" key="5">
    <source>
        <dbReference type="EMBL" id="TWJ29447.1"/>
    </source>
</evidence>
<dbReference type="InterPro" id="IPR037923">
    <property type="entry name" value="HTH-like"/>
</dbReference>
<keyword evidence="3" id="KW-0804">Transcription</keyword>
<organism evidence="5 6">
    <name type="scientific">Micromonospora sagamiensis</name>
    <dbReference type="NCBI Taxonomy" id="47875"/>
    <lineage>
        <taxon>Bacteria</taxon>
        <taxon>Bacillati</taxon>
        <taxon>Actinomycetota</taxon>
        <taxon>Actinomycetes</taxon>
        <taxon>Micromonosporales</taxon>
        <taxon>Micromonosporaceae</taxon>
        <taxon>Micromonospora</taxon>
    </lineage>
</organism>
<dbReference type="InterPro" id="IPR050204">
    <property type="entry name" value="AraC_XylS_family_regulators"/>
</dbReference>
<dbReference type="Pfam" id="PF02311">
    <property type="entry name" value="AraC_binding"/>
    <property type="match status" value="1"/>
</dbReference>
<name>A0A562WHT4_9ACTN</name>
<evidence type="ECO:0000256" key="1">
    <source>
        <dbReference type="ARBA" id="ARBA00023015"/>
    </source>
</evidence>
<dbReference type="AlphaFoldDB" id="A0A562WHT4"/>
<dbReference type="PANTHER" id="PTHR46796">
    <property type="entry name" value="HTH-TYPE TRANSCRIPTIONAL ACTIVATOR RHAS-RELATED"/>
    <property type="match status" value="1"/>
</dbReference>
<dbReference type="GO" id="GO:0043565">
    <property type="term" value="F:sequence-specific DNA binding"/>
    <property type="evidence" value="ECO:0007669"/>
    <property type="project" value="InterPro"/>
</dbReference>